<evidence type="ECO:0000313" key="2">
    <source>
        <dbReference type="Proteomes" id="UP001163603"/>
    </source>
</evidence>
<accession>A0ACC0YCA8</accession>
<organism evidence="1 2">
    <name type="scientific">Pistacia integerrima</name>
    <dbReference type="NCBI Taxonomy" id="434235"/>
    <lineage>
        <taxon>Eukaryota</taxon>
        <taxon>Viridiplantae</taxon>
        <taxon>Streptophyta</taxon>
        <taxon>Embryophyta</taxon>
        <taxon>Tracheophyta</taxon>
        <taxon>Spermatophyta</taxon>
        <taxon>Magnoliopsida</taxon>
        <taxon>eudicotyledons</taxon>
        <taxon>Gunneridae</taxon>
        <taxon>Pentapetalae</taxon>
        <taxon>rosids</taxon>
        <taxon>malvids</taxon>
        <taxon>Sapindales</taxon>
        <taxon>Anacardiaceae</taxon>
        <taxon>Pistacia</taxon>
    </lineage>
</organism>
<proteinExistence type="predicted"/>
<gene>
    <name evidence="1" type="ORF">Pint_26254</name>
</gene>
<sequence length="188" mass="21307">MESMAKTIEKRIQREAHILCFGFPAQGHLSPILQFCKRLASKGVKVTLISTCTTSTTSKFIQTQASSIKVEFISDGTEEEKSKATSPEDYFERYKSFGMDGAPFFTQPWAANSINYHFLQGRFKVPLEEPIVTLPSMPPLRVNDLPSYFDVNGTYPLSLDLLVNQFSNIEQPNWLFCNSFDKLEDEVS</sequence>
<dbReference type="Proteomes" id="UP001163603">
    <property type="component" value="Chromosome 7"/>
</dbReference>
<dbReference type="EMBL" id="CM047742">
    <property type="protein sequence ID" value="KAJ0034756.1"/>
    <property type="molecule type" value="Genomic_DNA"/>
</dbReference>
<protein>
    <submittedName>
        <fullName evidence="1">Uncharacterized protein</fullName>
    </submittedName>
</protein>
<keyword evidence="2" id="KW-1185">Reference proteome</keyword>
<name>A0ACC0YCA8_9ROSI</name>
<evidence type="ECO:0000313" key="1">
    <source>
        <dbReference type="EMBL" id="KAJ0034756.1"/>
    </source>
</evidence>
<reference evidence="2" key="1">
    <citation type="journal article" date="2023" name="G3 (Bethesda)">
        <title>Genome assembly and association tests identify interacting loci associated with vigor, precocity, and sex in interspecific pistachio rootstocks.</title>
        <authorList>
            <person name="Palmer W."/>
            <person name="Jacygrad E."/>
            <person name="Sagayaradj S."/>
            <person name="Cavanaugh K."/>
            <person name="Han R."/>
            <person name="Bertier L."/>
            <person name="Beede B."/>
            <person name="Kafkas S."/>
            <person name="Golino D."/>
            <person name="Preece J."/>
            <person name="Michelmore R."/>
        </authorList>
    </citation>
    <scope>NUCLEOTIDE SEQUENCE [LARGE SCALE GENOMIC DNA]</scope>
</reference>
<comment type="caution">
    <text evidence="1">The sequence shown here is derived from an EMBL/GenBank/DDBJ whole genome shotgun (WGS) entry which is preliminary data.</text>
</comment>